<comment type="caution">
    <text evidence="2">The sequence shown here is derived from an EMBL/GenBank/DDBJ whole genome shotgun (WGS) entry which is preliminary data.</text>
</comment>
<gene>
    <name evidence="2" type="ORF">BJX68DRAFT_43172</name>
</gene>
<accession>A0ABR4J7T7</accession>
<evidence type="ECO:0000313" key="3">
    <source>
        <dbReference type="Proteomes" id="UP001610444"/>
    </source>
</evidence>
<keyword evidence="1" id="KW-0175">Coiled coil</keyword>
<dbReference type="EMBL" id="JBFXLR010000127">
    <property type="protein sequence ID" value="KAL2836030.1"/>
    <property type="molecule type" value="Genomic_DNA"/>
</dbReference>
<evidence type="ECO:0000256" key="1">
    <source>
        <dbReference type="SAM" id="Coils"/>
    </source>
</evidence>
<evidence type="ECO:0008006" key="4">
    <source>
        <dbReference type="Google" id="ProtNLM"/>
    </source>
</evidence>
<keyword evidence="3" id="KW-1185">Reference proteome</keyword>
<dbReference type="SUPFAM" id="SSF57959">
    <property type="entry name" value="Leucine zipper domain"/>
    <property type="match status" value="1"/>
</dbReference>
<sequence>MPRPKRKTKAEDLIRVRNNQRKLRERRKQHVAELEQKVKQLESAVAATKVSVPSMSLAKENRILRTLLESIGFDSLSLEEYLRSAPFGGLQVSLESDFIAPTGPVAGVEFVGLEPGLMPTDQLDALTTGEPSSSIQNIGLVSPDALDLSYSAPTLGANETSLDILQSQPLTWNSELLMVEDPAGILHTLYGETSRSANSVNGGTTLCSVAFHLIIQCNRTGKDVLELETKLRYGYKMPAGPGEGCRVDNGTLLAVLAELVSEPGIDRCQAHRG</sequence>
<name>A0ABR4J7T7_9EURO</name>
<dbReference type="Gene3D" id="1.20.5.170">
    <property type="match status" value="1"/>
</dbReference>
<dbReference type="Proteomes" id="UP001610444">
    <property type="component" value="Unassembled WGS sequence"/>
</dbReference>
<feature type="coiled-coil region" evidence="1">
    <location>
        <begin position="17"/>
        <end position="51"/>
    </location>
</feature>
<dbReference type="PANTHER" id="PTHR42070">
    <property type="entry name" value="FILAMENT ASSOCIATED PROTEIN, PUTATIVE (AFU_ORTHOLOGUE AFUA_8G06630)-RELATED"/>
    <property type="match status" value="1"/>
</dbReference>
<dbReference type="InterPro" id="IPR046347">
    <property type="entry name" value="bZIP_sf"/>
</dbReference>
<reference evidence="2 3" key="1">
    <citation type="submission" date="2024-07" db="EMBL/GenBank/DDBJ databases">
        <title>Section-level genome sequencing and comparative genomics of Aspergillus sections Usti and Cavernicolus.</title>
        <authorList>
            <consortium name="Lawrence Berkeley National Laboratory"/>
            <person name="Nybo J.L."/>
            <person name="Vesth T.C."/>
            <person name="Theobald S."/>
            <person name="Frisvad J.C."/>
            <person name="Larsen T.O."/>
            <person name="Kjaerboelling I."/>
            <person name="Rothschild-Mancinelli K."/>
            <person name="Lyhne E.K."/>
            <person name="Kogle M.E."/>
            <person name="Barry K."/>
            <person name="Clum A."/>
            <person name="Na H."/>
            <person name="Ledsgaard L."/>
            <person name="Lin J."/>
            <person name="Lipzen A."/>
            <person name="Kuo A."/>
            <person name="Riley R."/>
            <person name="Mondo S."/>
            <person name="LaButti K."/>
            <person name="Haridas S."/>
            <person name="Pangalinan J."/>
            <person name="Salamov A.A."/>
            <person name="Simmons B.A."/>
            <person name="Magnuson J.K."/>
            <person name="Chen J."/>
            <person name="Drula E."/>
            <person name="Henrissat B."/>
            <person name="Wiebenga A."/>
            <person name="Lubbers R.J."/>
            <person name="Gomes A.C."/>
            <person name="Macurrencykelacurrency M.R."/>
            <person name="Stajich J."/>
            <person name="Grigoriev I.V."/>
            <person name="Mortensen U.H."/>
            <person name="De vries R.P."/>
            <person name="Baker S.E."/>
            <person name="Andersen M.R."/>
        </authorList>
    </citation>
    <scope>NUCLEOTIDE SEQUENCE [LARGE SCALE GENOMIC DNA]</scope>
    <source>
        <strain evidence="2 3">CBS 756.74</strain>
    </source>
</reference>
<organism evidence="2 3">
    <name type="scientific">Aspergillus pseudodeflectus</name>
    <dbReference type="NCBI Taxonomy" id="176178"/>
    <lineage>
        <taxon>Eukaryota</taxon>
        <taxon>Fungi</taxon>
        <taxon>Dikarya</taxon>
        <taxon>Ascomycota</taxon>
        <taxon>Pezizomycotina</taxon>
        <taxon>Eurotiomycetes</taxon>
        <taxon>Eurotiomycetidae</taxon>
        <taxon>Eurotiales</taxon>
        <taxon>Aspergillaceae</taxon>
        <taxon>Aspergillus</taxon>
        <taxon>Aspergillus subgen. Nidulantes</taxon>
    </lineage>
</organism>
<dbReference type="GeneID" id="98164319"/>
<evidence type="ECO:0000313" key="2">
    <source>
        <dbReference type="EMBL" id="KAL2836030.1"/>
    </source>
</evidence>
<dbReference type="RefSeq" id="XP_070891921.1">
    <property type="nucleotide sequence ID" value="XM_071049155.1"/>
</dbReference>
<proteinExistence type="predicted"/>
<dbReference type="PANTHER" id="PTHR42070:SF1">
    <property type="entry name" value="FILAMENT ASSOCIATED PROTEIN, PUTATIVE (AFU_ORTHOLOGUE AFUA_8G06630)-RELATED"/>
    <property type="match status" value="1"/>
</dbReference>
<dbReference type="CDD" id="cd14688">
    <property type="entry name" value="bZIP_YAP"/>
    <property type="match status" value="1"/>
</dbReference>
<protein>
    <recommendedName>
        <fullName evidence="4">BZIP domain-containing protein</fullName>
    </recommendedName>
</protein>